<evidence type="ECO:0000313" key="1">
    <source>
        <dbReference type="EMBL" id="DAE46941.1"/>
    </source>
</evidence>
<accession>A0A8S5RR21</accession>
<proteinExistence type="predicted"/>
<keyword evidence="1" id="KW-0238">DNA-binding</keyword>
<dbReference type="EMBL" id="BK033130">
    <property type="protein sequence ID" value="DAE46941.1"/>
    <property type="molecule type" value="Genomic_DNA"/>
</dbReference>
<reference evidence="1" key="1">
    <citation type="journal article" date="2021" name="Proc. Natl. Acad. Sci. U.S.A.">
        <title>A Catalog of Tens of Thousands of Viruses from Human Metagenomes Reveals Hidden Associations with Chronic Diseases.</title>
        <authorList>
            <person name="Tisza M.J."/>
            <person name="Buck C.B."/>
        </authorList>
    </citation>
    <scope>NUCLEOTIDE SEQUENCE</scope>
    <source>
        <strain evidence="1">CtuoI59</strain>
    </source>
</reference>
<organism evidence="1">
    <name type="scientific">Ackermannviridae sp</name>
    <dbReference type="NCBI Taxonomy" id="2831612"/>
    <lineage>
        <taxon>Viruses</taxon>
        <taxon>Duplodnaviria</taxon>
        <taxon>Heunggongvirae</taxon>
        <taxon>Uroviricota</taxon>
        <taxon>Caudoviricetes</taxon>
        <taxon>Pantevenvirales</taxon>
        <taxon>Ackermannviridae</taxon>
    </lineage>
</organism>
<sequence length="65" mass="7240">MPREKPLYRDTLADLTARAAKLYPNKTLLNAAQVAVLLGCCRKTVYNRYGRIGNVTLPQLASMIC</sequence>
<name>A0A8S5RR21_9CAUD</name>
<dbReference type="GO" id="GO:0003677">
    <property type="term" value="F:DNA binding"/>
    <property type="evidence" value="ECO:0007669"/>
    <property type="project" value="UniProtKB-KW"/>
</dbReference>
<protein>
    <submittedName>
        <fullName evidence="1">TETR FAMILY TRANSCRIPTIONAL REPRESSOR LFRR, LFRR, REPRESSOR, DNA-BINDING, TRANSCRIPTION</fullName>
    </submittedName>
</protein>